<dbReference type="EMBL" id="JBEUSY010000451">
    <property type="protein sequence ID" value="KAL1232602.1"/>
    <property type="molecule type" value="Genomic_DNA"/>
</dbReference>
<protein>
    <submittedName>
        <fullName evidence="2">Phosphatidylethanolamine-binding protein</fullName>
    </submittedName>
</protein>
<gene>
    <name evidence="2" type="ORF">TSPI_02055</name>
</gene>
<dbReference type="Proteomes" id="UP001558632">
    <property type="component" value="Unassembled WGS sequence"/>
</dbReference>
<feature type="chain" id="PRO_5046381781" evidence="1">
    <location>
        <begin position="20"/>
        <end position="169"/>
    </location>
</feature>
<keyword evidence="1" id="KW-0732">Signal</keyword>
<evidence type="ECO:0000313" key="3">
    <source>
        <dbReference type="Proteomes" id="UP001558632"/>
    </source>
</evidence>
<sequence>MKTNALLFITGCFIAQSRSAFLIRVTSDGKAVTFFQLDAFQKLWTEGNFNVVMDFGNILPLTEPKGVSRLFLNETFSTLYASIMTDINAPNEYTLVEKENMLWFVVGITGSEENKEKAVAFVISHFLSKGKVFRPHVYLIYENDKLLLFCVHLESFLFDMWKKLFTKIR</sequence>
<keyword evidence="3" id="KW-1185">Reference proteome</keyword>
<evidence type="ECO:0000313" key="2">
    <source>
        <dbReference type="EMBL" id="KAL1232602.1"/>
    </source>
</evidence>
<name>A0ABR3KCI7_TRISP</name>
<organism evidence="2 3">
    <name type="scientific">Trichinella spiralis</name>
    <name type="common">Trichina worm</name>
    <dbReference type="NCBI Taxonomy" id="6334"/>
    <lineage>
        <taxon>Eukaryota</taxon>
        <taxon>Metazoa</taxon>
        <taxon>Ecdysozoa</taxon>
        <taxon>Nematoda</taxon>
        <taxon>Enoplea</taxon>
        <taxon>Dorylaimia</taxon>
        <taxon>Trichinellida</taxon>
        <taxon>Trichinellidae</taxon>
        <taxon>Trichinella</taxon>
    </lineage>
</organism>
<comment type="caution">
    <text evidence="2">The sequence shown here is derived from an EMBL/GenBank/DDBJ whole genome shotgun (WGS) entry which is preliminary data.</text>
</comment>
<evidence type="ECO:0000256" key="1">
    <source>
        <dbReference type="SAM" id="SignalP"/>
    </source>
</evidence>
<feature type="signal peptide" evidence="1">
    <location>
        <begin position="1"/>
        <end position="19"/>
    </location>
</feature>
<proteinExistence type="predicted"/>
<accession>A0ABR3KCI7</accession>
<reference evidence="2 3" key="1">
    <citation type="submission" date="2024-07" db="EMBL/GenBank/DDBJ databases">
        <title>Enhanced genomic and transcriptomic resources for Trichinella pseudospiralis and T. spiralis underpin the discovery of pronounced molecular differences between stages and species.</title>
        <authorList>
            <person name="Pasi K.K."/>
            <person name="La Rosa G."/>
            <person name="Gomez-Morales M.A."/>
            <person name="Tosini F."/>
            <person name="Sumanam S."/>
            <person name="Young N.D."/>
            <person name="Chang B.C."/>
            <person name="Robin G.B."/>
        </authorList>
    </citation>
    <scope>NUCLEOTIDE SEQUENCE [LARGE SCALE GENOMIC DNA]</scope>
    <source>
        <strain evidence="2">ISS534</strain>
    </source>
</reference>